<dbReference type="GO" id="GO:0016758">
    <property type="term" value="F:hexosyltransferase activity"/>
    <property type="evidence" value="ECO:0007669"/>
    <property type="project" value="UniProtKB-ARBA"/>
</dbReference>
<evidence type="ECO:0000259" key="2">
    <source>
        <dbReference type="Pfam" id="PF22181"/>
    </source>
</evidence>
<dbReference type="InterPro" id="IPR029044">
    <property type="entry name" value="Nucleotide-diphossugar_trans"/>
</dbReference>
<dbReference type="EMBL" id="FZNP01000009">
    <property type="protein sequence ID" value="SNS01733.1"/>
    <property type="molecule type" value="Genomic_DNA"/>
</dbReference>
<organism evidence="3 4">
    <name type="scientific">Actinomadura mexicana</name>
    <dbReference type="NCBI Taxonomy" id="134959"/>
    <lineage>
        <taxon>Bacteria</taxon>
        <taxon>Bacillati</taxon>
        <taxon>Actinomycetota</taxon>
        <taxon>Actinomycetes</taxon>
        <taxon>Streptosporangiales</taxon>
        <taxon>Thermomonosporaceae</taxon>
        <taxon>Actinomadura</taxon>
    </lineage>
</organism>
<evidence type="ECO:0000313" key="3">
    <source>
        <dbReference type="EMBL" id="SNS01733.1"/>
    </source>
</evidence>
<dbReference type="CDD" id="cd00761">
    <property type="entry name" value="Glyco_tranf_GTA_type"/>
    <property type="match status" value="1"/>
</dbReference>
<name>A0A239B3F3_9ACTN</name>
<dbReference type="Proteomes" id="UP000198420">
    <property type="component" value="Unassembled WGS sequence"/>
</dbReference>
<dbReference type="PANTHER" id="PTHR22916">
    <property type="entry name" value="GLYCOSYLTRANSFERASE"/>
    <property type="match status" value="1"/>
</dbReference>
<gene>
    <name evidence="3" type="ORF">SAMN06265355_109353</name>
</gene>
<keyword evidence="3" id="KW-0808">Transferase</keyword>
<sequence length="534" mass="58805">MTSEGSAAVPDVTVVVAVYNTMPYLTDCLNSLVGQSIGPDRMEVVAVDDGSTDGSGAELDRFAAEHPDVVTVLRQPNSGGPAAPSNRALDVATGRYVYFVGADDHLGPEALERMVAAADEWGSDVLVGKMEGVNGRAVRRPELFAENRPEIDLYDSVLPWVLSNCKLFRRDLVERHKLRFHEHMRIGSDQPFTLEACVRARRISVLADYTCYYAVLRDDGGNITQGAVDVHTRLECAESLFGVVADLIEPGPKRDAILRRHTRWELTMPTREGFLELDRAAQEDVCARVGRLVERYVTDEVLYTLPIVRRARLRLAQLGEVDLLCEAIRDGVAERPYLIALKDGRTYLAYQGFEDPRPELPDDLFEITKGMRRRLSQEARTVAVRPDRDMVEITVRTPLTGPEAGDPATVRLALAPRGGGETLDLDEHTTREAREDGLHVTARIPAALTAASGGNRHALRLIVRAAGETHDVAVPAGESAVPGPRGELFWHRARPYRLAVAGDDRHGTMIETRPVRPAQAVAQRVRRVTSLGGK</sequence>
<reference evidence="4" key="1">
    <citation type="submission" date="2017-06" db="EMBL/GenBank/DDBJ databases">
        <authorList>
            <person name="Varghese N."/>
            <person name="Submissions S."/>
        </authorList>
    </citation>
    <scope>NUCLEOTIDE SEQUENCE [LARGE SCALE GENOMIC DNA]</scope>
    <source>
        <strain evidence="4">DSM 44485</strain>
    </source>
</reference>
<evidence type="ECO:0000259" key="1">
    <source>
        <dbReference type="Pfam" id="PF00535"/>
    </source>
</evidence>
<dbReference type="SUPFAM" id="SSF53448">
    <property type="entry name" value="Nucleotide-diphospho-sugar transferases"/>
    <property type="match status" value="1"/>
</dbReference>
<feature type="domain" description="TarS/TarP linker" evidence="2">
    <location>
        <begin position="240"/>
        <end position="326"/>
    </location>
</feature>
<evidence type="ECO:0000313" key="4">
    <source>
        <dbReference type="Proteomes" id="UP000198420"/>
    </source>
</evidence>
<dbReference type="PANTHER" id="PTHR22916:SF3">
    <property type="entry name" value="UDP-GLCNAC:BETAGAL BETA-1,3-N-ACETYLGLUCOSAMINYLTRANSFERASE-LIKE PROTEIN 1"/>
    <property type="match status" value="1"/>
</dbReference>
<dbReference type="Pfam" id="PF00535">
    <property type="entry name" value="Glycos_transf_2"/>
    <property type="match status" value="1"/>
</dbReference>
<accession>A0A239B3F3</accession>
<dbReference type="InterPro" id="IPR054028">
    <property type="entry name" value="TarS/TarP_linker"/>
</dbReference>
<dbReference type="Pfam" id="PF22181">
    <property type="entry name" value="TarS_linker"/>
    <property type="match status" value="1"/>
</dbReference>
<dbReference type="InterPro" id="IPR001173">
    <property type="entry name" value="Glyco_trans_2-like"/>
</dbReference>
<protein>
    <submittedName>
        <fullName evidence="3">Glycosyl transferase family 2</fullName>
    </submittedName>
</protein>
<keyword evidence="4" id="KW-1185">Reference proteome</keyword>
<feature type="domain" description="Glycosyltransferase 2-like" evidence="1">
    <location>
        <begin position="13"/>
        <end position="174"/>
    </location>
</feature>
<dbReference type="AlphaFoldDB" id="A0A239B3F3"/>
<dbReference type="Gene3D" id="3.90.550.10">
    <property type="entry name" value="Spore Coat Polysaccharide Biosynthesis Protein SpsA, Chain A"/>
    <property type="match status" value="1"/>
</dbReference>
<proteinExistence type="predicted"/>